<proteinExistence type="predicted"/>
<keyword evidence="1" id="KW-0472">Membrane</keyword>
<keyword evidence="1" id="KW-0812">Transmembrane</keyword>
<keyword evidence="1" id="KW-1133">Transmembrane helix</keyword>
<comment type="caution">
    <text evidence="2">The sequence shown here is derived from an EMBL/GenBank/DDBJ whole genome shotgun (WGS) entry which is preliminary data.</text>
</comment>
<evidence type="ECO:0008006" key="4">
    <source>
        <dbReference type="Google" id="ProtNLM"/>
    </source>
</evidence>
<sequence>MPPNILCPVEHSRLGVDQRQRHANSLASRQVAGKEQSQQLKTIDLRFTCVYMLGLKMHFIATALSFCAAITLVAAASFGNRCDVPHRGDDIFPNFNRYSDWAICKGIITKRRFPNLQAPNNCGGCVRYYRGIDITGVVTELHFYRRDGVRTACDCAAKCLEMPNTCTNWVWKHTFMRNKDGGRRSCTIYSSPNLPTGVTLSYNTTLSKGFLPLQAGNNPQGGAPAPLTFLDAANTKPDRFGVSGFIVQDQLGRQYC</sequence>
<dbReference type="AlphaFoldDB" id="A0A7C8REU6"/>
<name>A0A7C8REU6_ORBOL</name>
<gene>
    <name evidence="2" type="ORF">TWF970_011522</name>
</gene>
<feature type="transmembrane region" description="Helical" evidence="1">
    <location>
        <begin position="57"/>
        <end position="78"/>
    </location>
</feature>
<evidence type="ECO:0000256" key="1">
    <source>
        <dbReference type="SAM" id="Phobius"/>
    </source>
</evidence>
<accession>A0A7C8REU6</accession>
<evidence type="ECO:0000313" key="3">
    <source>
        <dbReference type="Proteomes" id="UP000474640"/>
    </source>
</evidence>
<organism evidence="2 3">
    <name type="scientific">Orbilia oligospora</name>
    <name type="common">Nematode-trapping fungus</name>
    <name type="synonym">Arthrobotrys oligospora</name>
    <dbReference type="NCBI Taxonomy" id="2813651"/>
    <lineage>
        <taxon>Eukaryota</taxon>
        <taxon>Fungi</taxon>
        <taxon>Dikarya</taxon>
        <taxon>Ascomycota</taxon>
        <taxon>Pezizomycotina</taxon>
        <taxon>Orbiliomycetes</taxon>
        <taxon>Orbiliales</taxon>
        <taxon>Orbiliaceae</taxon>
        <taxon>Orbilia</taxon>
    </lineage>
</organism>
<dbReference type="OrthoDB" id="3899536at2759"/>
<dbReference type="Proteomes" id="UP000474640">
    <property type="component" value="Unassembled WGS sequence"/>
</dbReference>
<evidence type="ECO:0000313" key="2">
    <source>
        <dbReference type="EMBL" id="KAF3284302.1"/>
    </source>
</evidence>
<reference evidence="2 3" key="1">
    <citation type="submission" date="2020-01" db="EMBL/GenBank/DDBJ databases">
        <authorList>
            <person name="Palmer J.M."/>
        </authorList>
    </citation>
    <scope>NUCLEOTIDE SEQUENCE [LARGE SCALE GENOMIC DNA]</scope>
    <source>
        <strain evidence="2 3">TWF970</strain>
    </source>
</reference>
<protein>
    <recommendedName>
        <fullName evidence="4">Apple domain-containing protein</fullName>
    </recommendedName>
</protein>
<dbReference type="EMBL" id="JAABOJ010000009">
    <property type="protein sequence ID" value="KAF3284302.1"/>
    <property type="molecule type" value="Genomic_DNA"/>
</dbReference>